<protein>
    <submittedName>
        <fullName evidence="1">Uncharacterized protein</fullName>
    </submittedName>
</protein>
<reference evidence="1" key="1">
    <citation type="submission" date="2018-02" db="EMBL/GenBank/DDBJ databases">
        <authorList>
            <person name="Cohen D.B."/>
            <person name="Kent A.D."/>
        </authorList>
    </citation>
    <scope>NUCLEOTIDE SEQUENCE</scope>
</reference>
<proteinExistence type="predicted"/>
<dbReference type="AlphaFoldDB" id="A0A2N9H9I2"/>
<gene>
    <name evidence="1" type="ORF">FSB_LOCUS36285</name>
</gene>
<organism evidence="1">
    <name type="scientific">Fagus sylvatica</name>
    <name type="common">Beechnut</name>
    <dbReference type="NCBI Taxonomy" id="28930"/>
    <lineage>
        <taxon>Eukaryota</taxon>
        <taxon>Viridiplantae</taxon>
        <taxon>Streptophyta</taxon>
        <taxon>Embryophyta</taxon>
        <taxon>Tracheophyta</taxon>
        <taxon>Spermatophyta</taxon>
        <taxon>Magnoliopsida</taxon>
        <taxon>eudicotyledons</taxon>
        <taxon>Gunneridae</taxon>
        <taxon>Pentapetalae</taxon>
        <taxon>rosids</taxon>
        <taxon>fabids</taxon>
        <taxon>Fagales</taxon>
        <taxon>Fagaceae</taxon>
        <taxon>Fagus</taxon>
    </lineage>
</organism>
<evidence type="ECO:0000313" key="1">
    <source>
        <dbReference type="EMBL" id="SPD08403.1"/>
    </source>
</evidence>
<name>A0A2N9H9I2_FAGSY</name>
<dbReference type="EMBL" id="OIVN01003045">
    <property type="protein sequence ID" value="SPD08403.1"/>
    <property type="molecule type" value="Genomic_DNA"/>
</dbReference>
<sequence>MLKLEKSVSQTTWIKGHRTQFGEEANAEFNKIGEDALIGLDEAGARGESGESYMQALEESSKVNVTTQLRASDKDAEVVQGLGSASVAEYRG</sequence>
<accession>A0A2N9H9I2</accession>